<accession>A0A377I513</accession>
<dbReference type="AlphaFoldDB" id="A0A377I513"/>
<dbReference type="NCBIfam" id="TIGR01635">
    <property type="entry name" value="tail_comp_S"/>
    <property type="match status" value="1"/>
</dbReference>
<evidence type="ECO:0000313" key="1">
    <source>
        <dbReference type="EMBL" id="STO70273.1"/>
    </source>
</evidence>
<reference evidence="1 2" key="1">
    <citation type="submission" date="2018-06" db="EMBL/GenBank/DDBJ databases">
        <authorList>
            <consortium name="Pathogen Informatics"/>
            <person name="Doyle S."/>
        </authorList>
    </citation>
    <scope>NUCLEOTIDE SEQUENCE [LARGE SCALE GENOMIC DNA]</scope>
    <source>
        <strain evidence="1 2">NCTC11296</strain>
    </source>
</reference>
<evidence type="ECO:0000313" key="2">
    <source>
        <dbReference type="Proteomes" id="UP000254465"/>
    </source>
</evidence>
<dbReference type="EMBL" id="UGHK01000001">
    <property type="protein sequence ID" value="STO70273.1"/>
    <property type="molecule type" value="Genomic_DNA"/>
</dbReference>
<dbReference type="Pfam" id="PF05069">
    <property type="entry name" value="Phage_tail_S"/>
    <property type="match status" value="1"/>
</dbReference>
<proteinExistence type="predicted"/>
<sequence>MHLEFKADTNEIQKMFSKLSKLGKTDGLTRKIANVLWKDAEDAFDNECSPEGEKWATLKEPYKSQRYKKGYTGSMLQVTGTLAASLTLDYGENFAVIGTQESYGQYHQAGTIKMAARPFLGLSDDGVEEIKDILHRTLKQATQS</sequence>
<protein>
    <submittedName>
        <fullName evidence="1">Mu-like phage G protein 1</fullName>
    </submittedName>
</protein>
<gene>
    <name evidence="1" type="ORF">NCTC11296_00153</name>
</gene>
<organism evidence="1 2">
    <name type="scientific">Avibacterium paragallinarum</name>
    <name type="common">Haemophilus gallinarum</name>
    <dbReference type="NCBI Taxonomy" id="728"/>
    <lineage>
        <taxon>Bacteria</taxon>
        <taxon>Pseudomonadati</taxon>
        <taxon>Pseudomonadota</taxon>
        <taxon>Gammaproteobacteria</taxon>
        <taxon>Pasteurellales</taxon>
        <taxon>Pasteurellaceae</taxon>
        <taxon>Avibacterium</taxon>
    </lineage>
</organism>
<dbReference type="InterPro" id="IPR006522">
    <property type="entry name" value="Phage_virion_morphogenesis"/>
</dbReference>
<name>A0A377I513_AVIPA</name>
<dbReference type="RefSeq" id="WP_017806875.1">
    <property type="nucleotide sequence ID" value="NZ_PQVK01000080.1"/>
</dbReference>
<dbReference type="Proteomes" id="UP000254465">
    <property type="component" value="Unassembled WGS sequence"/>
</dbReference>